<evidence type="ECO:0000313" key="11">
    <source>
        <dbReference type="EMBL" id="SDH78340.1"/>
    </source>
</evidence>
<evidence type="ECO:0000313" key="12">
    <source>
        <dbReference type="Proteomes" id="UP000243588"/>
    </source>
</evidence>
<dbReference type="AlphaFoldDB" id="A0A1G8F8A7"/>
<organism evidence="11 12">
    <name type="scientific">Myroides phaeus</name>
    <dbReference type="NCBI Taxonomy" id="702745"/>
    <lineage>
        <taxon>Bacteria</taxon>
        <taxon>Pseudomonadati</taxon>
        <taxon>Bacteroidota</taxon>
        <taxon>Flavobacteriia</taxon>
        <taxon>Flavobacteriales</taxon>
        <taxon>Flavobacteriaceae</taxon>
        <taxon>Myroides</taxon>
    </lineage>
</organism>
<dbReference type="GO" id="GO:0006281">
    <property type="term" value="P:DNA repair"/>
    <property type="evidence" value="ECO:0007669"/>
    <property type="project" value="UniProtKB-KW"/>
</dbReference>
<dbReference type="PANTHER" id="PTHR15822:SF4">
    <property type="entry name" value="TYROSYL-DNA PHOSPHODIESTERASE 2"/>
    <property type="match status" value="1"/>
</dbReference>
<comment type="cofactor">
    <cofactor evidence="1">
        <name>Mn(2+)</name>
        <dbReference type="ChEBI" id="CHEBI:29035"/>
    </cofactor>
</comment>
<dbReference type="Proteomes" id="UP000243588">
    <property type="component" value="Unassembled WGS sequence"/>
</dbReference>
<dbReference type="GO" id="GO:0004527">
    <property type="term" value="F:exonuclease activity"/>
    <property type="evidence" value="ECO:0007669"/>
    <property type="project" value="UniProtKB-KW"/>
</dbReference>
<keyword evidence="9" id="KW-0472">Membrane</keyword>
<dbReference type="InterPro" id="IPR036691">
    <property type="entry name" value="Endo/exonu/phosph_ase_sf"/>
</dbReference>
<evidence type="ECO:0000256" key="7">
    <source>
        <dbReference type="ARBA" id="ARBA00022842"/>
    </source>
</evidence>
<name>A0A1G8F8A7_9FLAO</name>
<keyword evidence="8" id="KW-0234">DNA repair</keyword>
<dbReference type="SUPFAM" id="SSF56219">
    <property type="entry name" value="DNase I-like"/>
    <property type="match status" value="1"/>
</dbReference>
<comment type="cofactor">
    <cofactor evidence="2">
        <name>Mg(2+)</name>
        <dbReference type="ChEBI" id="CHEBI:18420"/>
    </cofactor>
</comment>
<feature type="transmembrane region" description="Helical" evidence="9">
    <location>
        <begin position="68"/>
        <end position="86"/>
    </location>
</feature>
<dbReference type="GO" id="GO:0046872">
    <property type="term" value="F:metal ion binding"/>
    <property type="evidence" value="ECO:0007669"/>
    <property type="project" value="UniProtKB-KW"/>
</dbReference>
<evidence type="ECO:0000256" key="2">
    <source>
        <dbReference type="ARBA" id="ARBA00001946"/>
    </source>
</evidence>
<feature type="transmembrane region" description="Helical" evidence="9">
    <location>
        <begin position="12"/>
        <end position="32"/>
    </location>
</feature>
<dbReference type="GO" id="GO:0004519">
    <property type="term" value="F:endonuclease activity"/>
    <property type="evidence" value="ECO:0007669"/>
    <property type="project" value="UniProtKB-KW"/>
</dbReference>
<keyword evidence="11" id="KW-0269">Exonuclease</keyword>
<keyword evidence="11" id="KW-0255">Endonuclease</keyword>
<evidence type="ECO:0000256" key="5">
    <source>
        <dbReference type="ARBA" id="ARBA00022763"/>
    </source>
</evidence>
<dbReference type="CDD" id="cd09084">
    <property type="entry name" value="EEP-2"/>
    <property type="match status" value="1"/>
</dbReference>
<feature type="domain" description="Endonuclease/exonuclease/phosphatase" evidence="10">
    <location>
        <begin position="103"/>
        <end position="332"/>
    </location>
</feature>
<evidence type="ECO:0000256" key="4">
    <source>
        <dbReference type="ARBA" id="ARBA00022723"/>
    </source>
</evidence>
<dbReference type="InterPro" id="IPR005135">
    <property type="entry name" value="Endo/exonuclease/phosphatase"/>
</dbReference>
<feature type="transmembrane region" description="Helical" evidence="9">
    <location>
        <begin position="38"/>
        <end position="61"/>
    </location>
</feature>
<keyword evidence="9" id="KW-1133">Transmembrane helix</keyword>
<evidence type="ECO:0000256" key="1">
    <source>
        <dbReference type="ARBA" id="ARBA00001936"/>
    </source>
</evidence>
<reference evidence="12" key="1">
    <citation type="submission" date="2016-10" db="EMBL/GenBank/DDBJ databases">
        <authorList>
            <person name="Varghese N."/>
            <person name="Submissions S."/>
        </authorList>
    </citation>
    <scope>NUCLEOTIDE SEQUENCE [LARGE SCALE GENOMIC DNA]</scope>
    <source>
        <strain evidence="12">DSM 23313</strain>
    </source>
</reference>
<dbReference type="Gene3D" id="3.60.10.10">
    <property type="entry name" value="Endonuclease/exonuclease/phosphatase"/>
    <property type="match status" value="1"/>
</dbReference>
<dbReference type="RefSeq" id="WP_090409288.1">
    <property type="nucleotide sequence ID" value="NZ_FNDQ01000015.1"/>
</dbReference>
<evidence type="ECO:0000256" key="3">
    <source>
        <dbReference type="ARBA" id="ARBA00022722"/>
    </source>
</evidence>
<evidence type="ECO:0000256" key="6">
    <source>
        <dbReference type="ARBA" id="ARBA00022801"/>
    </source>
</evidence>
<keyword evidence="4" id="KW-0479">Metal-binding</keyword>
<evidence type="ECO:0000256" key="9">
    <source>
        <dbReference type="SAM" id="Phobius"/>
    </source>
</evidence>
<keyword evidence="3" id="KW-0540">Nuclease</keyword>
<keyword evidence="5" id="KW-0227">DNA damage</keyword>
<evidence type="ECO:0000256" key="8">
    <source>
        <dbReference type="ARBA" id="ARBA00023204"/>
    </source>
</evidence>
<dbReference type="EMBL" id="FNDQ01000015">
    <property type="protein sequence ID" value="SDH78340.1"/>
    <property type="molecule type" value="Genomic_DNA"/>
</dbReference>
<gene>
    <name evidence="11" type="ORF">SAMN05421818_11511</name>
</gene>
<keyword evidence="12" id="KW-1185">Reference proteome</keyword>
<dbReference type="InterPro" id="IPR051547">
    <property type="entry name" value="TDP2-like"/>
</dbReference>
<dbReference type="STRING" id="702745.SAMN05421818_11511"/>
<proteinExistence type="predicted"/>
<evidence type="ECO:0000259" key="10">
    <source>
        <dbReference type="Pfam" id="PF03372"/>
    </source>
</evidence>
<sequence>MKDLSWFNKIVYGGNILVAILSLVGYFLPFLAPKLFPLLSVFTLILPMFLIINLVFLFYWLVQMKRQIWLSVMILILGITFITKFYKFSGRNEIVTKEEFTLMSYNVRLFNLFDWIPGVDVSSKIKEFVDLHDPDVLCFQEFSKNTNLRFKQYPYKFITSHGNKIKTGQAIYSKYRIIDKGEINLPSSNNNVVFADILKGQDTIRVYSIHLQSISISPDIHEKIDEAKSKMIINRIAKAFKEQQVQSELVRSHMNDVSIPKIICGDMNNSAFSYVYRNIKGDLNDAFVEAGKGFGKSYDFSYYPMRIDYVFVDKRIYVKSFETFDKFKNSDHFPLITRLEIKKEEEK</sequence>
<dbReference type="PANTHER" id="PTHR15822">
    <property type="entry name" value="TRAF AND TNF RECEPTOR-ASSOCIATED PROTEIN"/>
    <property type="match status" value="1"/>
</dbReference>
<accession>A0A1G8F8A7</accession>
<keyword evidence="9" id="KW-0812">Transmembrane</keyword>
<dbReference type="Pfam" id="PF03372">
    <property type="entry name" value="Exo_endo_phos"/>
    <property type="match status" value="1"/>
</dbReference>
<keyword evidence="6 11" id="KW-0378">Hydrolase</keyword>
<protein>
    <submittedName>
        <fullName evidence="11">Metal-dependent hydrolase, endonuclease/exonuclease/phosphatase family</fullName>
    </submittedName>
</protein>
<keyword evidence="7" id="KW-0460">Magnesium</keyword>